<dbReference type="AlphaFoldDB" id="A0A4C1ZZD1"/>
<feature type="region of interest" description="Disordered" evidence="1">
    <location>
        <begin position="91"/>
        <end position="119"/>
    </location>
</feature>
<keyword evidence="3" id="KW-1185">Reference proteome</keyword>
<feature type="compositionally biased region" description="Gly residues" evidence="1">
    <location>
        <begin position="45"/>
        <end position="56"/>
    </location>
</feature>
<feature type="region of interest" description="Disordered" evidence="1">
    <location>
        <begin position="222"/>
        <end position="252"/>
    </location>
</feature>
<feature type="region of interest" description="Disordered" evidence="1">
    <location>
        <begin position="35"/>
        <end position="56"/>
    </location>
</feature>
<dbReference type="EMBL" id="BGZK01002470">
    <property type="protein sequence ID" value="GBP94161.1"/>
    <property type="molecule type" value="Genomic_DNA"/>
</dbReference>
<name>A0A4C1ZZD1_EUMVA</name>
<proteinExistence type="predicted"/>
<evidence type="ECO:0000313" key="2">
    <source>
        <dbReference type="EMBL" id="GBP94161.1"/>
    </source>
</evidence>
<evidence type="ECO:0000256" key="1">
    <source>
        <dbReference type="SAM" id="MobiDB-lite"/>
    </source>
</evidence>
<feature type="compositionally biased region" description="Polar residues" evidence="1">
    <location>
        <begin position="242"/>
        <end position="252"/>
    </location>
</feature>
<gene>
    <name evidence="2" type="ORF">EVAR_66068_1</name>
</gene>
<accession>A0A4C1ZZD1</accession>
<comment type="caution">
    <text evidence="2">The sequence shown here is derived from an EMBL/GenBank/DDBJ whole genome shotgun (WGS) entry which is preliminary data.</text>
</comment>
<organism evidence="2 3">
    <name type="scientific">Eumeta variegata</name>
    <name type="common">Bagworm moth</name>
    <name type="synonym">Eumeta japonica</name>
    <dbReference type="NCBI Taxonomy" id="151549"/>
    <lineage>
        <taxon>Eukaryota</taxon>
        <taxon>Metazoa</taxon>
        <taxon>Ecdysozoa</taxon>
        <taxon>Arthropoda</taxon>
        <taxon>Hexapoda</taxon>
        <taxon>Insecta</taxon>
        <taxon>Pterygota</taxon>
        <taxon>Neoptera</taxon>
        <taxon>Endopterygota</taxon>
        <taxon>Lepidoptera</taxon>
        <taxon>Glossata</taxon>
        <taxon>Ditrysia</taxon>
        <taxon>Tineoidea</taxon>
        <taxon>Psychidae</taxon>
        <taxon>Oiketicinae</taxon>
        <taxon>Eumeta</taxon>
    </lineage>
</organism>
<feature type="compositionally biased region" description="Low complexity" evidence="1">
    <location>
        <begin position="105"/>
        <end position="119"/>
    </location>
</feature>
<sequence length="252" mass="26460">MDLVPGKYISRLISLKPTPLNNPKRAADISHGILGFSPARRRGPAEGGEGRGGVGGDSSYFIIQSGRAAAESPAVPGGAAELDAAVFPETGAAPRPTTARPPPVAAKSPSRGGRSGRGAPCAAIKLGSGEFCARLTADSSAAGARTRRECRLSASHYCAYRASIEKPDSRVRRAAFEGKRENGIVPKLCSLMCITRGHISQGPRSVPPAPLAPLARERPRVHLTPGSCSSRTRGHRRRSSCASSDLSFRNFR</sequence>
<dbReference type="Proteomes" id="UP000299102">
    <property type="component" value="Unassembled WGS sequence"/>
</dbReference>
<evidence type="ECO:0000313" key="3">
    <source>
        <dbReference type="Proteomes" id="UP000299102"/>
    </source>
</evidence>
<protein>
    <submittedName>
        <fullName evidence="2">Uncharacterized protein</fullName>
    </submittedName>
</protein>
<reference evidence="2 3" key="1">
    <citation type="journal article" date="2019" name="Commun. Biol.">
        <title>The bagworm genome reveals a unique fibroin gene that provides high tensile strength.</title>
        <authorList>
            <person name="Kono N."/>
            <person name="Nakamura H."/>
            <person name="Ohtoshi R."/>
            <person name="Tomita M."/>
            <person name="Numata K."/>
            <person name="Arakawa K."/>
        </authorList>
    </citation>
    <scope>NUCLEOTIDE SEQUENCE [LARGE SCALE GENOMIC DNA]</scope>
</reference>